<keyword evidence="4" id="KW-0808">Transferase</keyword>
<evidence type="ECO:0000256" key="3">
    <source>
        <dbReference type="RuleBase" id="RU004508"/>
    </source>
</evidence>
<proteinExistence type="inferred from homology"/>
<dbReference type="PIRSF" id="PIRSF000390">
    <property type="entry name" value="PLP_StrS"/>
    <property type="match status" value="1"/>
</dbReference>
<dbReference type="GO" id="GO:0008483">
    <property type="term" value="F:transaminase activity"/>
    <property type="evidence" value="ECO:0007669"/>
    <property type="project" value="UniProtKB-KW"/>
</dbReference>
<dbReference type="Pfam" id="PF01041">
    <property type="entry name" value="DegT_DnrJ_EryC1"/>
    <property type="match status" value="1"/>
</dbReference>
<keyword evidence="5" id="KW-1185">Reference proteome</keyword>
<protein>
    <submittedName>
        <fullName evidence="4">DegT/DnrJ/EryC1/StrS family aminotransferase</fullName>
    </submittedName>
</protein>
<evidence type="ECO:0000256" key="1">
    <source>
        <dbReference type="ARBA" id="ARBA00022898"/>
    </source>
</evidence>
<evidence type="ECO:0000313" key="4">
    <source>
        <dbReference type="EMBL" id="UTI64706.1"/>
    </source>
</evidence>
<dbReference type="InterPro" id="IPR015422">
    <property type="entry name" value="PyrdxlP-dep_Trfase_small"/>
</dbReference>
<accession>A0ABY5DSP4</accession>
<evidence type="ECO:0000313" key="5">
    <source>
        <dbReference type="Proteomes" id="UP001056035"/>
    </source>
</evidence>
<dbReference type="InterPro" id="IPR000653">
    <property type="entry name" value="DegT/StrS_aminotransferase"/>
</dbReference>
<dbReference type="Gene3D" id="3.90.1150.10">
    <property type="entry name" value="Aspartate Aminotransferase, domain 1"/>
    <property type="match status" value="1"/>
</dbReference>
<evidence type="ECO:0000256" key="2">
    <source>
        <dbReference type="ARBA" id="ARBA00037999"/>
    </source>
</evidence>
<dbReference type="PANTHER" id="PTHR30244">
    <property type="entry name" value="TRANSAMINASE"/>
    <property type="match status" value="1"/>
</dbReference>
<comment type="similarity">
    <text evidence="2 3">Belongs to the DegT/DnrJ/EryC1 family.</text>
</comment>
<keyword evidence="4" id="KW-0032">Aminotransferase</keyword>
<dbReference type="Gene3D" id="3.40.640.10">
    <property type="entry name" value="Type I PLP-dependent aspartate aminotransferase-like (Major domain)"/>
    <property type="match status" value="1"/>
</dbReference>
<dbReference type="InterPro" id="IPR015421">
    <property type="entry name" value="PyrdxlP-dep_Trfase_major"/>
</dbReference>
<dbReference type="SUPFAM" id="SSF53383">
    <property type="entry name" value="PLP-dependent transferases"/>
    <property type="match status" value="1"/>
</dbReference>
<gene>
    <name evidence="4" type="ORF">NBH00_00510</name>
</gene>
<dbReference type="PANTHER" id="PTHR30244:SF36">
    <property type="entry name" value="3-OXO-GLUCOSE-6-PHOSPHATE:GLUTAMATE AMINOTRANSFERASE"/>
    <property type="match status" value="1"/>
</dbReference>
<reference evidence="4 5" key="1">
    <citation type="submission" date="2022-06" db="EMBL/GenBank/DDBJ databases">
        <title>Paraconexibacter antarcticus.</title>
        <authorList>
            <person name="Kim C.S."/>
        </authorList>
    </citation>
    <scope>NUCLEOTIDE SEQUENCE [LARGE SCALE GENOMIC DNA]</scope>
    <source>
        <strain evidence="4 5">02-257</strain>
    </source>
</reference>
<dbReference type="Proteomes" id="UP001056035">
    <property type="component" value="Chromosome"/>
</dbReference>
<dbReference type="InterPro" id="IPR015424">
    <property type="entry name" value="PyrdxlP-dep_Trfase"/>
</dbReference>
<dbReference type="RefSeq" id="WP_254571405.1">
    <property type="nucleotide sequence ID" value="NZ_CP098502.1"/>
</dbReference>
<sequence>MAVPLFDPASPLRPLRAEIDAAVTRVLDSERFVLGREVGAFEEEFAAHLGVQHAVGVANGTEAITIALRALGVGPGDEVVVPSFSFWASAEAIPPVGARPVFADVDPATYCVTVESVRAAITPRTKAIIAVHLFGNVAPVRELEEEFGLPVVEDAAQSAGSSGPDGSPGALGAIATFSFYPSKNLGAFGDGGAITTGDAALAERVRSLRFHGSRDKVSYQDVGYNSRLDELQAAILRVQLPHLDAWAAHRRAAGEWYAEELAGHDAVVLPQATPGARPAWHLYVIRHAAPDALAQHLQAHGIECRGYYRRPIDAQPAIAAAGWGRTTDLPGTDVAAAEHLAIPMSAAITRAQVAEVAAAVRAFAG</sequence>
<name>A0ABY5DSP4_9ACTN</name>
<dbReference type="CDD" id="cd00616">
    <property type="entry name" value="AHBA_syn"/>
    <property type="match status" value="1"/>
</dbReference>
<organism evidence="4 5">
    <name type="scientific">Paraconexibacter antarcticus</name>
    <dbReference type="NCBI Taxonomy" id="2949664"/>
    <lineage>
        <taxon>Bacteria</taxon>
        <taxon>Bacillati</taxon>
        <taxon>Actinomycetota</taxon>
        <taxon>Thermoleophilia</taxon>
        <taxon>Solirubrobacterales</taxon>
        <taxon>Paraconexibacteraceae</taxon>
        <taxon>Paraconexibacter</taxon>
    </lineage>
</organism>
<keyword evidence="1 3" id="KW-0663">Pyridoxal phosphate</keyword>
<dbReference type="EMBL" id="CP098502">
    <property type="protein sequence ID" value="UTI64706.1"/>
    <property type="molecule type" value="Genomic_DNA"/>
</dbReference>